<dbReference type="KEGG" id="crq:GCK72_017841"/>
<keyword evidence="1" id="KW-0472">Membrane</keyword>
<feature type="transmembrane region" description="Helical" evidence="1">
    <location>
        <begin position="206"/>
        <end position="228"/>
    </location>
</feature>
<organism evidence="3">
    <name type="scientific">Caenorhabditis remanei</name>
    <name type="common">Caenorhabditis vulgaris</name>
    <dbReference type="NCBI Taxonomy" id="31234"/>
    <lineage>
        <taxon>Eukaryota</taxon>
        <taxon>Metazoa</taxon>
        <taxon>Ecdysozoa</taxon>
        <taxon>Nematoda</taxon>
        <taxon>Chromadorea</taxon>
        <taxon>Rhabditida</taxon>
        <taxon>Rhabditina</taxon>
        <taxon>Rhabditomorpha</taxon>
        <taxon>Rhabditoidea</taxon>
        <taxon>Rhabditidae</taxon>
        <taxon>Peloderinae</taxon>
        <taxon>Caenorhabditis</taxon>
    </lineage>
</organism>
<dbReference type="OrthoDB" id="5826761at2759"/>
<keyword evidence="1" id="KW-0812">Transmembrane</keyword>
<dbReference type="eggNOG" id="ENOG502TG4X">
    <property type="taxonomic scope" value="Eukaryota"/>
</dbReference>
<feature type="transmembrane region" description="Helical" evidence="1">
    <location>
        <begin position="240"/>
        <end position="261"/>
    </location>
</feature>
<keyword evidence="1" id="KW-1133">Transmembrane helix</keyword>
<feature type="transmembrane region" description="Helical" evidence="1">
    <location>
        <begin position="268"/>
        <end position="285"/>
    </location>
</feature>
<feature type="transmembrane region" description="Helical" evidence="1">
    <location>
        <begin position="57"/>
        <end position="78"/>
    </location>
</feature>
<dbReference type="Proteomes" id="UP000008281">
    <property type="component" value="Unassembled WGS sequence"/>
</dbReference>
<reference evidence="2" key="1">
    <citation type="submission" date="2007-07" db="EMBL/GenBank/DDBJ databases">
        <title>PCAP assembly of the Caenorhabditis remanei genome.</title>
        <authorList>
            <consortium name="The Caenorhabditis remanei Sequencing Consortium"/>
            <person name="Wilson R.K."/>
        </authorList>
    </citation>
    <scope>NUCLEOTIDE SEQUENCE [LARGE SCALE GENOMIC DNA]</scope>
    <source>
        <strain evidence="2">PB4641</strain>
    </source>
</reference>
<proteinExistence type="predicted"/>
<feature type="transmembrane region" description="Helical" evidence="1">
    <location>
        <begin position="176"/>
        <end position="194"/>
    </location>
</feature>
<sequence>MRLITFHDSIINLFKMSPISIDMTIHKHLRQNHRTEHPYRAPEEEEDLAHINMTLRYALIVFGMVPFTTFLLGIWVAAHPHFYRIEMHKNMSDYIKANYQWNETGNGQIWVPWENNTKWNLGSYWNNLYVNNQTAYTFGINDHNFCNERKDDQFKYGGWSTSIYRSSQLYSSVQTSLRYGVLFVFLPFVFNSFILAKSLVIQHQTLASVVIGTLYFCNEVILHISYFAVLTLHVTHEQDYIPISNIYFSIAMILSILKLMLRNFTEPVGLSTIIRGVGVFVLIVAHDPLTASVQDFIDHVYCDTFVTPFICVLELTCILILFFNNLYDIQQSRLVHLVVSQTIDDVNVQKMARKSVFRRGKPPSN</sequence>
<dbReference type="AlphaFoldDB" id="E3LUJ3"/>
<dbReference type="InParanoid" id="E3LUJ3"/>
<feature type="transmembrane region" description="Helical" evidence="1">
    <location>
        <begin position="305"/>
        <end position="327"/>
    </location>
</feature>
<dbReference type="GeneID" id="9825197"/>
<keyword evidence="3" id="KW-1185">Reference proteome</keyword>
<dbReference type="HOGENOM" id="CLU_816922_0_0_1"/>
<dbReference type="EMBL" id="DS268415">
    <property type="protein sequence ID" value="EFP11003.1"/>
    <property type="molecule type" value="Genomic_DNA"/>
</dbReference>
<gene>
    <name evidence="2" type="ORF">CRE_30835</name>
</gene>
<evidence type="ECO:0000256" key="1">
    <source>
        <dbReference type="SAM" id="Phobius"/>
    </source>
</evidence>
<evidence type="ECO:0000313" key="3">
    <source>
        <dbReference type="Proteomes" id="UP000008281"/>
    </source>
</evidence>
<name>E3LUJ3_CAERE</name>
<dbReference type="CTD" id="9825197"/>
<dbReference type="RefSeq" id="XP_003112482.2">
    <property type="nucleotide sequence ID" value="XM_003112434.2"/>
</dbReference>
<dbReference type="FunCoup" id="E3LUJ3">
    <property type="interactions" value="415"/>
</dbReference>
<accession>E3LUJ3</accession>
<evidence type="ECO:0000313" key="2">
    <source>
        <dbReference type="EMBL" id="EFP11003.1"/>
    </source>
</evidence>
<protein>
    <submittedName>
        <fullName evidence="2">Uncharacterized protein</fullName>
    </submittedName>
</protein>
<dbReference type="OMA" id="LYFCNEV"/>